<evidence type="ECO:0000313" key="1">
    <source>
        <dbReference type="EMBL" id="GFQ63871.1"/>
    </source>
</evidence>
<dbReference type="Proteomes" id="UP000887116">
    <property type="component" value="Unassembled WGS sequence"/>
</dbReference>
<dbReference type="AlphaFoldDB" id="A0A8X6K702"/>
<protein>
    <submittedName>
        <fullName evidence="1">Zinc finger MYM-type protein 1</fullName>
    </submittedName>
</protein>
<accession>A0A8X6K702</accession>
<evidence type="ECO:0000313" key="2">
    <source>
        <dbReference type="Proteomes" id="UP000887116"/>
    </source>
</evidence>
<sequence length="91" mass="10297">MCGRSCVGAVSFFKFLQEMCNFFSVSAHRWANMLQYIEDSKDSELDITNVNDTRWCARADAAMALSVGYSSFQKVLQVIAEDVNQKLQENS</sequence>
<comment type="caution">
    <text evidence="1">The sequence shown here is derived from an EMBL/GenBank/DDBJ whole genome shotgun (WGS) entry which is preliminary data.</text>
</comment>
<gene>
    <name evidence="1" type="primary">ZMYM1</name>
    <name evidence="1" type="ORF">TNCT_297411</name>
</gene>
<dbReference type="EMBL" id="BMAO01019928">
    <property type="protein sequence ID" value="GFQ63871.1"/>
    <property type="molecule type" value="Genomic_DNA"/>
</dbReference>
<proteinExistence type="predicted"/>
<name>A0A8X6K702_TRICU</name>
<organism evidence="1 2">
    <name type="scientific">Trichonephila clavata</name>
    <name type="common">Joro spider</name>
    <name type="synonym">Nephila clavata</name>
    <dbReference type="NCBI Taxonomy" id="2740835"/>
    <lineage>
        <taxon>Eukaryota</taxon>
        <taxon>Metazoa</taxon>
        <taxon>Ecdysozoa</taxon>
        <taxon>Arthropoda</taxon>
        <taxon>Chelicerata</taxon>
        <taxon>Arachnida</taxon>
        <taxon>Araneae</taxon>
        <taxon>Araneomorphae</taxon>
        <taxon>Entelegynae</taxon>
        <taxon>Araneoidea</taxon>
        <taxon>Nephilidae</taxon>
        <taxon>Trichonephila</taxon>
    </lineage>
</organism>
<dbReference type="OrthoDB" id="6769354at2759"/>
<reference evidence="1" key="1">
    <citation type="submission" date="2020-07" db="EMBL/GenBank/DDBJ databases">
        <title>Multicomponent nature underlies the extraordinary mechanical properties of spider dragline silk.</title>
        <authorList>
            <person name="Kono N."/>
            <person name="Nakamura H."/>
            <person name="Mori M."/>
            <person name="Yoshida Y."/>
            <person name="Ohtoshi R."/>
            <person name="Malay A.D."/>
            <person name="Moran D.A.P."/>
            <person name="Tomita M."/>
            <person name="Numata K."/>
            <person name="Arakawa K."/>
        </authorList>
    </citation>
    <scope>NUCLEOTIDE SEQUENCE</scope>
</reference>
<keyword evidence="2" id="KW-1185">Reference proteome</keyword>